<dbReference type="InterPro" id="IPR029026">
    <property type="entry name" value="tRNA_m1G_MTases_N"/>
</dbReference>
<dbReference type="InterPro" id="IPR047182">
    <property type="entry name" value="MRM1"/>
</dbReference>
<feature type="region of interest" description="Disordered" evidence="10">
    <location>
        <begin position="1"/>
        <end position="24"/>
    </location>
</feature>
<protein>
    <recommendedName>
        <fullName evidence="9">rRNA methyltransferase 1, mitochondrial</fullName>
    </recommendedName>
</protein>
<feature type="compositionally biased region" description="Basic and acidic residues" evidence="10">
    <location>
        <begin position="198"/>
        <end position="207"/>
    </location>
</feature>
<dbReference type="InterPro" id="IPR013123">
    <property type="entry name" value="SpoU_subst-bd"/>
</dbReference>
<feature type="compositionally biased region" description="Polar residues" evidence="10">
    <location>
        <begin position="171"/>
        <end position="180"/>
    </location>
</feature>
<dbReference type="InterPro" id="IPR047261">
    <property type="entry name" value="MRM1_MeTrfase_dom"/>
</dbReference>
<dbReference type="OrthoDB" id="270651at2759"/>
<evidence type="ECO:0000256" key="6">
    <source>
        <dbReference type="ARBA" id="ARBA00022691"/>
    </source>
</evidence>
<feature type="compositionally biased region" description="Polar residues" evidence="10">
    <location>
        <begin position="249"/>
        <end position="267"/>
    </location>
</feature>
<name>A0A1V6SQ40_9EURO</name>
<dbReference type="EMBL" id="MLQL01000030">
    <property type="protein sequence ID" value="OQE15804.1"/>
    <property type="molecule type" value="Genomic_DNA"/>
</dbReference>
<feature type="compositionally biased region" description="Basic and acidic residues" evidence="10">
    <location>
        <begin position="233"/>
        <end position="248"/>
    </location>
</feature>
<feature type="compositionally biased region" description="Basic and acidic residues" evidence="10">
    <location>
        <begin position="271"/>
        <end position="283"/>
    </location>
</feature>
<dbReference type="Pfam" id="PF00588">
    <property type="entry name" value="SpoU_methylase"/>
    <property type="match status" value="1"/>
</dbReference>
<evidence type="ECO:0000313" key="12">
    <source>
        <dbReference type="EMBL" id="OQE15804.1"/>
    </source>
</evidence>
<dbReference type="Gene3D" id="3.30.1330.30">
    <property type="match status" value="1"/>
</dbReference>
<evidence type="ECO:0000259" key="11">
    <source>
        <dbReference type="SMART" id="SM00967"/>
    </source>
</evidence>
<evidence type="ECO:0000256" key="2">
    <source>
        <dbReference type="ARBA" id="ARBA00007228"/>
    </source>
</evidence>
<comment type="caution">
    <text evidence="12">The sequence shown here is derived from an EMBL/GenBank/DDBJ whole genome shotgun (WGS) entry which is preliminary data.</text>
</comment>
<evidence type="ECO:0000256" key="7">
    <source>
        <dbReference type="ARBA" id="ARBA00022946"/>
    </source>
</evidence>
<keyword evidence="13" id="KW-1185">Reference proteome</keyword>
<feature type="compositionally biased region" description="Basic and acidic residues" evidence="10">
    <location>
        <begin position="141"/>
        <end position="167"/>
    </location>
</feature>
<sequence>MYTTTSDRGVLRVGGDKPISTGAGRDLSRKLISKFSVDGDREDLPRPELRTMLSTISRKGLSGLSRVISSSHSTGLAIRHASLNSAIGEGIRRDNRRGNSLPKGEGQYEGQYGARQYDRSSTSGFNHRQTNINGARQYGKQKYERSDQSHFSDRRTYGARQHGDQKPQRSGLKSTVNRNYGQGEREYGAKKTWPSDGAGRKDYDRRQSPWNDNFKSTRQSQKEEKFEFDEDEFIRSGDFRGLPREHQSRFQSRFQSRTQDGPVTQSGRGRPSMDEPREKEPARPRAHRVTHSIPERVKDNVKVPDTIPYTTPASEFIYGTSAVEAALRCSRRQLYKLYIYQSTEEELSAAKVTIRKLALSKNVAVKMAFAGWDRLMDKMSAGRPHNGCILEASPLPKLPVRGLQAVPSISEEYFRTELAPQTREEAAVNGTDDRIQIHHPSPPPHETEQRHRYPIVLLLDGVVDTGNMGAIIRSSYFLGVDAIVLAGRNSAPLSPITIKSSAGAAENMPILHVKNEVDFIQRSQQNGWRFYAADAPLPGSVHLDHIPADGDQSGAKLPITTAPSVIMMGSEATGLSSHIKSHANAIISIPGARQSSILGVESDPARIDSLNVSVAAALLMEKFLRTPITVGEIVKKEKNVEKNMGKEKMW</sequence>
<dbReference type="SMART" id="SM00967">
    <property type="entry name" value="SpoU_sub_bind"/>
    <property type="match status" value="1"/>
</dbReference>
<keyword evidence="3" id="KW-0698">rRNA processing</keyword>
<dbReference type="InterPro" id="IPR001537">
    <property type="entry name" value="SpoU_MeTrfase"/>
</dbReference>
<feature type="compositionally biased region" description="Polar residues" evidence="10">
    <location>
        <begin position="119"/>
        <end position="134"/>
    </location>
</feature>
<dbReference type="PANTHER" id="PTHR46103">
    <property type="entry name" value="RRNA METHYLTRANSFERASE 1, MITOCHONDRIAL"/>
    <property type="match status" value="1"/>
</dbReference>
<comment type="subcellular location">
    <subcellularLocation>
        <location evidence="1">Mitochondrion</location>
    </subcellularLocation>
</comment>
<dbReference type="GO" id="GO:0003723">
    <property type="term" value="F:RNA binding"/>
    <property type="evidence" value="ECO:0007669"/>
    <property type="project" value="InterPro"/>
</dbReference>
<keyword evidence="4" id="KW-0489">Methyltransferase</keyword>
<evidence type="ECO:0000313" key="13">
    <source>
        <dbReference type="Proteomes" id="UP000191342"/>
    </source>
</evidence>
<evidence type="ECO:0000256" key="8">
    <source>
        <dbReference type="ARBA" id="ARBA00023128"/>
    </source>
</evidence>
<feature type="domain" description="RNA 2-O ribose methyltransferase substrate binding" evidence="11">
    <location>
        <begin position="316"/>
        <end position="398"/>
    </location>
</feature>
<evidence type="ECO:0000256" key="9">
    <source>
        <dbReference type="ARBA" id="ARBA00034881"/>
    </source>
</evidence>
<dbReference type="CDD" id="cd18105">
    <property type="entry name" value="SpoU-like_MRM1"/>
    <property type="match status" value="1"/>
</dbReference>
<keyword evidence="6" id="KW-0949">S-adenosyl-L-methionine</keyword>
<proteinExistence type="inferred from homology"/>
<dbReference type="GO" id="GO:0005739">
    <property type="term" value="C:mitochondrion"/>
    <property type="evidence" value="ECO:0007669"/>
    <property type="project" value="UniProtKB-SubCell"/>
</dbReference>
<gene>
    <name evidence="12" type="ORF">PENFLA_c030G05943</name>
</gene>
<keyword evidence="7" id="KW-0809">Transit peptide</keyword>
<dbReference type="FunFam" id="3.30.1330.30:FF:000035">
    <property type="entry name" value="TrmH family RNA methyltransferase"/>
    <property type="match status" value="1"/>
</dbReference>
<dbReference type="GO" id="GO:0016435">
    <property type="term" value="F:rRNA (guanine) methyltransferase activity"/>
    <property type="evidence" value="ECO:0007669"/>
    <property type="project" value="TreeGrafter"/>
</dbReference>
<dbReference type="AlphaFoldDB" id="A0A1V6SQ40"/>
<dbReference type="SUPFAM" id="SSF75217">
    <property type="entry name" value="alpha/beta knot"/>
    <property type="match status" value="1"/>
</dbReference>
<dbReference type="Proteomes" id="UP000191342">
    <property type="component" value="Unassembled WGS sequence"/>
</dbReference>
<keyword evidence="8" id="KW-0496">Mitochondrion</keyword>
<evidence type="ECO:0000256" key="5">
    <source>
        <dbReference type="ARBA" id="ARBA00022679"/>
    </source>
</evidence>
<feature type="compositionally biased region" description="Polar residues" evidence="10">
    <location>
        <begin position="208"/>
        <end position="219"/>
    </location>
</feature>
<reference evidence="13" key="1">
    <citation type="journal article" date="2017" name="Nat. Microbiol.">
        <title>Global analysis of biosynthetic gene clusters reveals vast potential of secondary metabolite production in Penicillium species.</title>
        <authorList>
            <person name="Nielsen J.C."/>
            <person name="Grijseels S."/>
            <person name="Prigent S."/>
            <person name="Ji B."/>
            <person name="Dainat J."/>
            <person name="Nielsen K.F."/>
            <person name="Frisvad J.C."/>
            <person name="Workman M."/>
            <person name="Nielsen J."/>
        </authorList>
    </citation>
    <scope>NUCLEOTIDE SEQUENCE [LARGE SCALE GENOMIC DNA]</scope>
    <source>
        <strain evidence="13">IBT 14082</strain>
    </source>
</reference>
<comment type="similarity">
    <text evidence="2">Belongs to the class IV-like SAM-binding methyltransferase superfamily. RNA methyltransferase TrmH family.</text>
</comment>
<dbReference type="STRING" id="254877.A0A1V6SQ40"/>
<feature type="region of interest" description="Disordered" evidence="10">
    <location>
        <begin position="89"/>
        <end position="289"/>
    </location>
</feature>
<evidence type="ECO:0000256" key="1">
    <source>
        <dbReference type="ARBA" id="ARBA00004173"/>
    </source>
</evidence>
<dbReference type="InterPro" id="IPR029064">
    <property type="entry name" value="Ribosomal_eL30-like_sf"/>
</dbReference>
<dbReference type="InterPro" id="IPR029028">
    <property type="entry name" value="Alpha/beta_knot_MTases"/>
</dbReference>
<accession>A0A1V6SQ40</accession>
<dbReference type="PANTHER" id="PTHR46103:SF1">
    <property type="entry name" value="RRNA METHYLTRANSFERASE 1, MITOCHONDRIAL"/>
    <property type="match status" value="1"/>
</dbReference>
<evidence type="ECO:0000256" key="3">
    <source>
        <dbReference type="ARBA" id="ARBA00022552"/>
    </source>
</evidence>
<dbReference type="SUPFAM" id="SSF55315">
    <property type="entry name" value="L30e-like"/>
    <property type="match status" value="1"/>
</dbReference>
<evidence type="ECO:0000256" key="10">
    <source>
        <dbReference type="SAM" id="MobiDB-lite"/>
    </source>
</evidence>
<keyword evidence="5" id="KW-0808">Transferase</keyword>
<evidence type="ECO:0000256" key="4">
    <source>
        <dbReference type="ARBA" id="ARBA00022603"/>
    </source>
</evidence>
<organism evidence="12 13">
    <name type="scientific">Penicillium flavigenum</name>
    <dbReference type="NCBI Taxonomy" id="254877"/>
    <lineage>
        <taxon>Eukaryota</taxon>
        <taxon>Fungi</taxon>
        <taxon>Dikarya</taxon>
        <taxon>Ascomycota</taxon>
        <taxon>Pezizomycotina</taxon>
        <taxon>Eurotiomycetes</taxon>
        <taxon>Eurotiomycetidae</taxon>
        <taxon>Eurotiales</taxon>
        <taxon>Aspergillaceae</taxon>
        <taxon>Penicillium</taxon>
    </lineage>
</organism>
<dbReference type="Gene3D" id="3.40.1280.10">
    <property type="match status" value="1"/>
</dbReference>